<dbReference type="Proteomes" id="UP000230886">
    <property type="component" value="Unassembled WGS sequence"/>
</dbReference>
<dbReference type="KEGG" id="rqi:C1M55_19680"/>
<gene>
    <name evidence="1" type="ORF">CHR55_24740</name>
</gene>
<name>A0A2A5J4W5_RHOSG</name>
<dbReference type="EMBL" id="NOVD01000026">
    <property type="protein sequence ID" value="PCK24630.1"/>
    <property type="molecule type" value="Genomic_DNA"/>
</dbReference>
<dbReference type="RefSeq" id="WP_050655245.1">
    <property type="nucleotide sequence ID" value="NZ_CP025959.1"/>
</dbReference>
<dbReference type="Pfam" id="PF04434">
    <property type="entry name" value="SWIM"/>
    <property type="match status" value="1"/>
</dbReference>
<dbReference type="PANTHER" id="PTHR38133">
    <property type="entry name" value="SLR1429 PROTEIN"/>
    <property type="match status" value="1"/>
</dbReference>
<evidence type="ECO:0000313" key="2">
    <source>
        <dbReference type="Proteomes" id="UP000230886"/>
    </source>
</evidence>
<reference evidence="1 2" key="1">
    <citation type="submission" date="2017-07" db="EMBL/GenBank/DDBJ databases">
        <title>Draft sequence of Rhodococcus enclensis 23b-28.</title>
        <authorList>
            <person name="Besaury L."/>
            <person name="Sancelme M."/>
            <person name="Amato P."/>
            <person name="Lallement A."/>
            <person name="Delort A.-M."/>
        </authorList>
    </citation>
    <scope>NUCLEOTIDE SEQUENCE [LARGE SCALE GENOMIC DNA]</scope>
    <source>
        <strain evidence="1 2">23b-28</strain>
    </source>
</reference>
<organism evidence="1 2">
    <name type="scientific">Rhodococcus qingshengii</name>
    <dbReference type="NCBI Taxonomy" id="334542"/>
    <lineage>
        <taxon>Bacteria</taxon>
        <taxon>Bacillati</taxon>
        <taxon>Actinomycetota</taxon>
        <taxon>Actinomycetes</taxon>
        <taxon>Mycobacteriales</taxon>
        <taxon>Nocardiaceae</taxon>
        <taxon>Rhodococcus</taxon>
        <taxon>Rhodococcus erythropolis group</taxon>
    </lineage>
</organism>
<dbReference type="PANTHER" id="PTHR38133:SF1">
    <property type="entry name" value="SLR1429 PROTEIN"/>
    <property type="match status" value="1"/>
</dbReference>
<protein>
    <submittedName>
        <fullName evidence="1">Uncharacterized protein</fullName>
    </submittedName>
</protein>
<proteinExistence type="predicted"/>
<dbReference type="PROSITE" id="PS50966">
    <property type="entry name" value="ZF_SWIM"/>
    <property type="match status" value="1"/>
</dbReference>
<sequence>MSPRGKGPDFSEYTGSRRRAPAPVKPRPAFGRTFWGKAFVRVVEEIGDKPRVTRGRTYARSGQVLALDIEPGVVTAEVQGSQLQPFVSTLSIDTLDQSDIDDIITKIRRVPGSLAALVSGTVPDMLAAQLIPDGPSAFLFDCTCPDVGWPCKHAAAVAFLTAERIDTDPLRLLRLRGVDLEQLIGGVEDELTVSVDVENWFGIAAALPALPKVPFRAAIDDLDIRRLREAVAALGLDMAQQNVALDEIRSIYRRLDG</sequence>
<dbReference type="GO" id="GO:0008270">
    <property type="term" value="F:zinc ion binding"/>
    <property type="evidence" value="ECO:0007669"/>
    <property type="project" value="InterPro"/>
</dbReference>
<comment type="caution">
    <text evidence="1">The sequence shown here is derived from an EMBL/GenBank/DDBJ whole genome shotgun (WGS) entry which is preliminary data.</text>
</comment>
<dbReference type="InterPro" id="IPR007527">
    <property type="entry name" value="Znf_SWIM"/>
</dbReference>
<evidence type="ECO:0000313" key="1">
    <source>
        <dbReference type="EMBL" id="PCK24630.1"/>
    </source>
</evidence>
<dbReference type="AlphaFoldDB" id="A0A2A5J4W5"/>
<accession>A0A2A5J4W5</accession>